<proteinExistence type="inferred from homology"/>
<name>A0ABS6FDE6_9FIRM</name>
<organism evidence="2 3">
    <name type="scientific">Dysosmobacter acutus</name>
    <dbReference type="NCBI Taxonomy" id="2841504"/>
    <lineage>
        <taxon>Bacteria</taxon>
        <taxon>Bacillati</taxon>
        <taxon>Bacillota</taxon>
        <taxon>Clostridia</taxon>
        <taxon>Eubacteriales</taxon>
        <taxon>Oscillospiraceae</taxon>
        <taxon>Dysosmobacter</taxon>
    </lineage>
</organism>
<reference evidence="2 3" key="1">
    <citation type="submission" date="2021-06" db="EMBL/GenBank/DDBJ databases">
        <authorList>
            <person name="Sun Q."/>
            <person name="Li D."/>
        </authorList>
    </citation>
    <scope>NUCLEOTIDE SEQUENCE [LARGE SCALE GENOMIC DNA]</scope>
    <source>
        <strain evidence="2 3">MSJ-2</strain>
    </source>
</reference>
<evidence type="ECO:0000313" key="2">
    <source>
        <dbReference type="EMBL" id="MBU5627400.1"/>
    </source>
</evidence>
<protein>
    <submittedName>
        <fullName evidence="2">Arginase family protein</fullName>
    </submittedName>
</protein>
<evidence type="ECO:0000313" key="3">
    <source>
        <dbReference type="Proteomes" id="UP000787672"/>
    </source>
</evidence>
<gene>
    <name evidence="2" type="ORF">KQI82_10820</name>
</gene>
<dbReference type="EMBL" id="JAHLQN010000001">
    <property type="protein sequence ID" value="MBU5627400.1"/>
    <property type="molecule type" value="Genomic_DNA"/>
</dbReference>
<comment type="caution">
    <text evidence="2">The sequence shown here is derived from an EMBL/GenBank/DDBJ whole genome shotgun (WGS) entry which is preliminary data.</text>
</comment>
<evidence type="ECO:0000256" key="1">
    <source>
        <dbReference type="PROSITE-ProRule" id="PRU00742"/>
    </source>
</evidence>
<accession>A0ABS6FDE6</accession>
<dbReference type="Proteomes" id="UP000787672">
    <property type="component" value="Unassembled WGS sequence"/>
</dbReference>
<dbReference type="Pfam" id="PF00491">
    <property type="entry name" value="Arginase"/>
    <property type="match status" value="1"/>
</dbReference>
<keyword evidence="3" id="KW-1185">Reference proteome</keyword>
<dbReference type="PROSITE" id="PS51409">
    <property type="entry name" value="ARGINASE_2"/>
    <property type="match status" value="1"/>
</dbReference>
<comment type="similarity">
    <text evidence="1">Belongs to the arginase family.</text>
</comment>
<sequence length="194" mass="21719">MGEDKKIGLIWVDAHADNRIVETSSTPVRMVGVRLSMMAGQTLPNFRKEICGLHLPIKGEHIIASDFRIMDEPTAEALCNANILRLEASVFEDAAAWERAVKKLASEVDVIYLSVDADILKAKYIPAYEKAVPYGHDLDVVMRNIRIVMETGKIVAYSVFCIDFDHYDRGGNYTYLNGMQLVTAGLSNWEKIPL</sequence>
<dbReference type="InterPro" id="IPR006035">
    <property type="entry name" value="Ureohydrolase"/>
</dbReference>